<organism evidence="2 3">
    <name type="scientific">Stylophora pistillata</name>
    <name type="common">Smooth cauliflower coral</name>
    <dbReference type="NCBI Taxonomy" id="50429"/>
    <lineage>
        <taxon>Eukaryota</taxon>
        <taxon>Metazoa</taxon>
        <taxon>Cnidaria</taxon>
        <taxon>Anthozoa</taxon>
        <taxon>Hexacorallia</taxon>
        <taxon>Scleractinia</taxon>
        <taxon>Astrocoeniina</taxon>
        <taxon>Pocilloporidae</taxon>
        <taxon>Stylophora</taxon>
    </lineage>
</organism>
<proteinExistence type="predicted"/>
<dbReference type="InterPro" id="IPR003323">
    <property type="entry name" value="OTU_dom"/>
</dbReference>
<evidence type="ECO:0000259" key="1">
    <source>
        <dbReference type="PROSITE" id="PS50802"/>
    </source>
</evidence>
<evidence type="ECO:0000313" key="2">
    <source>
        <dbReference type="EMBL" id="PFX34700.1"/>
    </source>
</evidence>
<feature type="domain" description="OTU" evidence="1">
    <location>
        <begin position="491"/>
        <end position="648"/>
    </location>
</feature>
<gene>
    <name evidence="2" type="ORF">AWC38_SpisGene384</name>
</gene>
<comment type="caution">
    <text evidence="2">The sequence shown here is derived from an EMBL/GenBank/DDBJ whole genome shotgun (WGS) entry which is preliminary data.</text>
</comment>
<name>A0A2B4T0N4_STYPI</name>
<keyword evidence="3" id="KW-1185">Reference proteome</keyword>
<protein>
    <recommendedName>
        <fullName evidence="1">OTU domain-containing protein</fullName>
    </recommendedName>
</protein>
<sequence length="743" mass="83264">MSIESRFSATVSVISQDWNHKRIVPDLHLSHKCISAGMTISDVQVLWHQSLFDEYGIRKMCFLTENNKSPETFPGFSPKGSKVGEKVSTCCYIMGYFEKEHLYHRRMCQMRASSLSADHTFKVSANIGFWCEGKWTQLYDCLFIVMNEVGIVLAWKLCKGTAFDKVEDLLTSLKDRLATKGCVVEHFYVENCCQWRHKLNTVFDGVSIKLDPFHAIQRVVTKIPKKGGSGPLQELRMQMLHDFKLILRDQTDRGMKRSKPTPSASIIEKNIDNFLIQWKSVEYEGTKVIPQSALTEIQKLLVHVRKGCLSDIPPSGGTSRNEGIHRILNKTMKKSWLGIQFALALLGIFFYMWNEKQIRSVEDQKKIRVTPPIQSYFDHLESSKKATNDYCNFQATPGSLNGDESGDTYSNIGQADYEVTILDKLNVFLDVTCDNSNTSSDEDEPSNAGCFSALAHLPPLSEKHQESVINSSKLSSKEPSTLDNVISNHNMVRVSVPPNGNCFFLSVAHSIMNSIIPNVPVSSDLASHLDFLGLMTCNDKNGMSSRLRELTVHEWMSHPEEYQPFIGTEQTVNHEALLFLADGHFASDLGNSMPLAMANLLKLPLVMISQMESLPVIPITPWETIYCLPIFIAFDHSGAGHYDALAHITGCQIPSDCMKKLSSCDNKDTPSIECCHCGQGARKKQSNITSCDSFKKRCKCFQSVRGCSDRCQCIGCENPHGKKIQERGKELSHAGGLKETTIP</sequence>
<accession>A0A2B4T0N4</accession>
<dbReference type="Gene3D" id="3.90.70.80">
    <property type="match status" value="1"/>
</dbReference>
<dbReference type="SUPFAM" id="SSF54001">
    <property type="entry name" value="Cysteine proteinases"/>
    <property type="match status" value="1"/>
</dbReference>
<evidence type="ECO:0000313" key="3">
    <source>
        <dbReference type="Proteomes" id="UP000225706"/>
    </source>
</evidence>
<dbReference type="InterPro" id="IPR038765">
    <property type="entry name" value="Papain-like_cys_pep_sf"/>
</dbReference>
<dbReference type="PROSITE" id="PS50802">
    <property type="entry name" value="OTU"/>
    <property type="match status" value="1"/>
</dbReference>
<reference evidence="3" key="1">
    <citation type="journal article" date="2017" name="bioRxiv">
        <title>Comparative analysis of the genomes of Stylophora pistillata and Acropora digitifera provides evidence for extensive differences between species of corals.</title>
        <authorList>
            <person name="Voolstra C.R."/>
            <person name="Li Y."/>
            <person name="Liew Y.J."/>
            <person name="Baumgarten S."/>
            <person name="Zoccola D."/>
            <person name="Flot J.-F."/>
            <person name="Tambutte S."/>
            <person name="Allemand D."/>
            <person name="Aranda M."/>
        </authorList>
    </citation>
    <scope>NUCLEOTIDE SEQUENCE [LARGE SCALE GENOMIC DNA]</scope>
</reference>
<dbReference type="InterPro" id="IPR033467">
    <property type="entry name" value="Tesmin/TSO1-like_CXC"/>
</dbReference>
<dbReference type="OrthoDB" id="5990296at2759"/>
<dbReference type="EMBL" id="LSMT01000002">
    <property type="protein sequence ID" value="PFX34700.1"/>
    <property type="molecule type" value="Genomic_DNA"/>
</dbReference>
<dbReference type="SMART" id="SM01114">
    <property type="entry name" value="CXC"/>
    <property type="match status" value="1"/>
</dbReference>
<dbReference type="CDD" id="cd22744">
    <property type="entry name" value="OTU"/>
    <property type="match status" value="1"/>
</dbReference>
<dbReference type="AlphaFoldDB" id="A0A2B4T0N4"/>
<dbReference type="Proteomes" id="UP000225706">
    <property type="component" value="Unassembled WGS sequence"/>
</dbReference>